<sequence length="303" mass="32684">MDTTWYVLLALLLFGAALALLVSQSRAANREQHLIEQRLGAAAQGGEDTARWGARAIERFGDGALGRRLRLRDQEVHDLLARAGWSGNLPRSLYQAAQLASPLLACALAGLVGLLRGAALDDLLLPLAFAAGIGFLLPKRVLAHLADKRCRRLADEVIVFIQLIRILFDTGLTVEQALRVVRLEGRHIVPVLAGELDLVLAHADSGLDLADELEQLGRRLQVAELSDCCGVLRQMLRQGGSARASLAALKALFEDRRLTSLQEKISKLSAKMSLVMIALLFPALLIILAGPGFMAITKALGGM</sequence>
<dbReference type="Proteomes" id="UP000198309">
    <property type="component" value="Unassembled WGS sequence"/>
</dbReference>
<evidence type="ECO:0000313" key="8">
    <source>
        <dbReference type="EMBL" id="SDK92159.1"/>
    </source>
</evidence>
<keyword evidence="4 6" id="KW-1133">Transmembrane helix</keyword>
<accession>A0A239NHT4</accession>
<dbReference type="InterPro" id="IPR018076">
    <property type="entry name" value="T2SS_GspF_dom"/>
</dbReference>
<evidence type="ECO:0000256" key="2">
    <source>
        <dbReference type="ARBA" id="ARBA00022475"/>
    </source>
</evidence>
<organism evidence="8 11">
    <name type="scientific">Pseudomonas delhiensis</name>
    <dbReference type="NCBI Taxonomy" id="366289"/>
    <lineage>
        <taxon>Bacteria</taxon>
        <taxon>Pseudomonadati</taxon>
        <taxon>Pseudomonadota</taxon>
        <taxon>Gammaproteobacteria</taxon>
        <taxon>Pseudomonadales</taxon>
        <taxon>Pseudomonadaceae</taxon>
        <taxon>Pseudomonas</taxon>
    </lineage>
</organism>
<keyword evidence="5 6" id="KW-0472">Membrane</keyword>
<evidence type="ECO:0000256" key="1">
    <source>
        <dbReference type="ARBA" id="ARBA00004651"/>
    </source>
</evidence>
<reference evidence="8 11" key="1">
    <citation type="submission" date="2016-10" db="EMBL/GenBank/DDBJ databases">
        <authorList>
            <person name="de Groot N.N."/>
        </authorList>
    </citation>
    <scope>NUCLEOTIDE SEQUENCE [LARGE SCALE GENOMIC DNA]</scope>
    <source>
        <strain evidence="8 11">CCM 7361</strain>
    </source>
</reference>
<dbReference type="EMBL" id="FNEC01000058">
    <property type="protein sequence ID" value="SDK92159.1"/>
    <property type="molecule type" value="Genomic_DNA"/>
</dbReference>
<evidence type="ECO:0000256" key="6">
    <source>
        <dbReference type="SAM" id="Phobius"/>
    </source>
</evidence>
<keyword evidence="10" id="KW-1185">Reference proteome</keyword>
<dbReference type="RefSeq" id="WP_089394698.1">
    <property type="nucleotide sequence ID" value="NZ_FNEC01000058.1"/>
</dbReference>
<reference evidence="9 10" key="2">
    <citation type="submission" date="2017-06" db="EMBL/GenBank/DDBJ databases">
        <authorList>
            <person name="Varghese N."/>
            <person name="Submissions S."/>
        </authorList>
    </citation>
    <scope>NUCLEOTIDE SEQUENCE [LARGE SCALE GENOMIC DNA]</scope>
    <source>
        <strain evidence="9 10">RLD-1</strain>
    </source>
</reference>
<evidence type="ECO:0000259" key="7">
    <source>
        <dbReference type="Pfam" id="PF00482"/>
    </source>
</evidence>
<name>A0A239NHT4_9PSED</name>
<feature type="transmembrane region" description="Helical" evidence="6">
    <location>
        <begin position="274"/>
        <end position="296"/>
    </location>
</feature>
<feature type="transmembrane region" description="Helical" evidence="6">
    <location>
        <begin position="123"/>
        <end position="142"/>
    </location>
</feature>
<feature type="domain" description="Type II secretion system protein GspF" evidence="7">
    <location>
        <begin position="160"/>
        <end position="288"/>
    </location>
</feature>
<dbReference type="Proteomes" id="UP000199693">
    <property type="component" value="Unassembled WGS sequence"/>
</dbReference>
<dbReference type="EMBL" id="FZPC01000047">
    <property type="protein sequence ID" value="SNT54340.1"/>
    <property type="molecule type" value="Genomic_DNA"/>
</dbReference>
<proteinExistence type="predicted"/>
<comment type="subcellular location">
    <subcellularLocation>
        <location evidence="1">Cell membrane</location>
        <topology evidence="1">Multi-pass membrane protein</topology>
    </subcellularLocation>
</comment>
<dbReference type="Pfam" id="PF00482">
    <property type="entry name" value="T2SSF"/>
    <property type="match status" value="1"/>
</dbReference>
<gene>
    <name evidence="8" type="ORF">SAMN05216189_105820</name>
    <name evidence="9" type="ORF">SAMN06295949_14719</name>
</gene>
<evidence type="ECO:0000256" key="4">
    <source>
        <dbReference type="ARBA" id="ARBA00022989"/>
    </source>
</evidence>
<evidence type="ECO:0000313" key="11">
    <source>
        <dbReference type="Proteomes" id="UP000199693"/>
    </source>
</evidence>
<evidence type="ECO:0000256" key="3">
    <source>
        <dbReference type="ARBA" id="ARBA00022692"/>
    </source>
</evidence>
<keyword evidence="2" id="KW-1003">Cell membrane</keyword>
<dbReference type="PANTHER" id="PTHR35007">
    <property type="entry name" value="INTEGRAL MEMBRANE PROTEIN-RELATED"/>
    <property type="match status" value="1"/>
</dbReference>
<dbReference type="PANTHER" id="PTHR35007:SF2">
    <property type="entry name" value="PILUS ASSEMBLE PROTEIN"/>
    <property type="match status" value="1"/>
</dbReference>
<protein>
    <submittedName>
        <fullName evidence="8">Tight adherence protein C</fullName>
    </submittedName>
</protein>
<keyword evidence="3 6" id="KW-0812">Transmembrane</keyword>
<evidence type="ECO:0000313" key="9">
    <source>
        <dbReference type="EMBL" id="SNT54340.1"/>
    </source>
</evidence>
<evidence type="ECO:0000256" key="5">
    <source>
        <dbReference type="ARBA" id="ARBA00023136"/>
    </source>
</evidence>
<dbReference type="GO" id="GO:0005886">
    <property type="term" value="C:plasma membrane"/>
    <property type="evidence" value="ECO:0007669"/>
    <property type="project" value="UniProtKB-SubCell"/>
</dbReference>
<evidence type="ECO:0000313" key="10">
    <source>
        <dbReference type="Proteomes" id="UP000198309"/>
    </source>
</evidence>
<dbReference type="AlphaFoldDB" id="A0A239NHT4"/>